<dbReference type="GO" id="GO:0005524">
    <property type="term" value="F:ATP binding"/>
    <property type="evidence" value="ECO:0007669"/>
    <property type="project" value="InterPro"/>
</dbReference>
<evidence type="ECO:0000259" key="1">
    <source>
        <dbReference type="Pfam" id="PF13304"/>
    </source>
</evidence>
<dbReference type="Gene3D" id="3.40.50.300">
    <property type="entry name" value="P-loop containing nucleotide triphosphate hydrolases"/>
    <property type="match status" value="1"/>
</dbReference>
<dbReference type="InterPro" id="IPR003959">
    <property type="entry name" value="ATPase_AAA_core"/>
</dbReference>
<dbReference type="EMBL" id="CP016907">
    <property type="protein sequence ID" value="AOC94576.1"/>
    <property type="molecule type" value="Genomic_DNA"/>
</dbReference>
<reference evidence="2 3" key="1">
    <citation type="submission" date="2016-08" db="EMBL/GenBank/DDBJ databases">
        <title>Complete genome sequence of Flavobacterium johnsoniae strain GSE09, a volatile-producing biocontrol agent isolated from cucumber (Cucumis sativus).</title>
        <authorList>
            <person name="Jeong J.-J."/>
            <person name="Oh J.Y."/>
            <person name="Jim Y.J."/>
            <person name="Sang M.K."/>
            <person name="Kim K.D."/>
        </authorList>
    </citation>
    <scope>NUCLEOTIDE SEQUENCE [LARGE SCALE GENOMIC DNA]</scope>
    <source>
        <strain evidence="2 3">GSE09</strain>
    </source>
</reference>
<dbReference type="GO" id="GO:0000731">
    <property type="term" value="P:DNA synthesis involved in DNA repair"/>
    <property type="evidence" value="ECO:0007669"/>
    <property type="project" value="TreeGrafter"/>
</dbReference>
<dbReference type="GeneID" id="32307331"/>
<organism evidence="2 3">
    <name type="scientific">Flavobacterium anhuiense</name>
    <dbReference type="NCBI Taxonomy" id="459526"/>
    <lineage>
        <taxon>Bacteria</taxon>
        <taxon>Pseudomonadati</taxon>
        <taxon>Bacteroidota</taxon>
        <taxon>Flavobacteriia</taxon>
        <taxon>Flavobacteriales</taxon>
        <taxon>Flavobacteriaceae</taxon>
        <taxon>Flavobacterium</taxon>
    </lineage>
</organism>
<feature type="domain" description="ATPase AAA-type core" evidence="1">
    <location>
        <begin position="405"/>
        <end position="492"/>
    </location>
</feature>
<dbReference type="GO" id="GO:0016887">
    <property type="term" value="F:ATP hydrolysis activity"/>
    <property type="evidence" value="ECO:0007669"/>
    <property type="project" value="InterPro"/>
</dbReference>
<dbReference type="InterPro" id="IPR027417">
    <property type="entry name" value="P-loop_NTPase"/>
</dbReference>
<dbReference type="RefSeq" id="WP_066033098.1">
    <property type="nucleotide sequence ID" value="NZ_CP016907.1"/>
</dbReference>
<dbReference type="SUPFAM" id="SSF52540">
    <property type="entry name" value="P-loop containing nucleoside triphosphate hydrolases"/>
    <property type="match status" value="1"/>
</dbReference>
<proteinExistence type="predicted"/>
<evidence type="ECO:0000313" key="2">
    <source>
        <dbReference type="EMBL" id="AOC94576.1"/>
    </source>
</evidence>
<dbReference type="Proteomes" id="UP000093276">
    <property type="component" value="Chromosome"/>
</dbReference>
<dbReference type="Pfam" id="PF13304">
    <property type="entry name" value="AAA_21"/>
    <property type="match status" value="1"/>
</dbReference>
<dbReference type="KEGG" id="fjg:BB050_01448"/>
<dbReference type="GO" id="GO:0006302">
    <property type="term" value="P:double-strand break repair"/>
    <property type="evidence" value="ECO:0007669"/>
    <property type="project" value="TreeGrafter"/>
</dbReference>
<dbReference type="PANTHER" id="PTHR32182:SF25">
    <property type="entry name" value="SLR1056 PROTEIN"/>
    <property type="match status" value="1"/>
</dbReference>
<protein>
    <recommendedName>
        <fullName evidence="1">ATPase AAA-type core domain-containing protein</fullName>
    </recommendedName>
</protein>
<gene>
    <name evidence="2" type="ORF">BB050_01448</name>
</gene>
<dbReference type="AlphaFoldDB" id="A0AAC9CYM7"/>
<sequence length="591" mass="69023">MKLLKFEIGELPKEKQFRSLHSGFKIDFHNLYTTDGFDEIDEKGVSTMDSFNPFCLAGLNGSGKSNVLEALANIFFHLESCVAKFKPKNFEKHFRAEDCNPDAFTLEYLIGQHNGHPYSLDYYEKISIVKEVGKRPEMYRQSYPFTKKEKRKSISLSPRFDKQFPQAAEGKNYLPDIVVGYSSGENEILSLPFRKSRLINYDKYREDYIRGYKYEEPENSLIYIDSDMSQAVLLSCLLYEDEMTLKPIREELGILGLKSFRMNLNLQSLYVDDERTEAVPILQHIPKIIDNLKKCASFYQEFEPSRSESREGLFSTLILDFHVDENIKQIFRKYFPTSFELFRFFQVLYELNANSISIESKEEVYKSKGFYTDWKIPPQTPKGNVFFFEDFYIIKNIQGEITPKELLLREFSDGEHQFLHTLGICLMLKERRSLLLLDEPETHFNPSWRAKFIKILQDSITAGNNINENNDKFNIHALKDILLTSHSPFIISDCMPDNVIFFKKDHDFLEAKKASQLGFKTYGSSVDYILKNFFKTNLISNKSLEELKDVIDNGTIKELQFAIEKFGESSTKQFLYKKIYEKLDLKDDSID</sequence>
<dbReference type="InterPro" id="IPR030974">
    <property type="entry name" value="Restrict_AAA"/>
</dbReference>
<accession>A0AAC9CYM7</accession>
<dbReference type="NCBIfam" id="TIGR04435">
    <property type="entry name" value="restrict_AAA_1"/>
    <property type="match status" value="1"/>
</dbReference>
<dbReference type="PANTHER" id="PTHR32182">
    <property type="entry name" value="DNA REPLICATION AND REPAIR PROTEIN RECF"/>
    <property type="match status" value="1"/>
</dbReference>
<name>A0AAC9CYM7_9FLAO</name>
<evidence type="ECO:0000313" key="3">
    <source>
        <dbReference type="Proteomes" id="UP000093276"/>
    </source>
</evidence>